<dbReference type="EMBL" id="JBGMDY010000004">
    <property type="protein sequence ID" value="KAL2336877.1"/>
    <property type="molecule type" value="Genomic_DNA"/>
</dbReference>
<dbReference type="InterPro" id="IPR029061">
    <property type="entry name" value="THDP-binding"/>
</dbReference>
<dbReference type="Proteomes" id="UP001603857">
    <property type="component" value="Unassembled WGS sequence"/>
</dbReference>
<evidence type="ECO:0000313" key="2">
    <source>
        <dbReference type="EMBL" id="KAL2336877.1"/>
    </source>
</evidence>
<dbReference type="AlphaFoldDB" id="A0ABD1MM53"/>
<dbReference type="InterPro" id="IPR014756">
    <property type="entry name" value="Ig_E-set"/>
</dbReference>
<proteinExistence type="predicted"/>
<comment type="caution">
    <text evidence="2">The sequence shown here is derived from an EMBL/GenBank/DDBJ whole genome shotgun (WGS) entry which is preliminary data.</text>
</comment>
<dbReference type="InterPro" id="IPR004193">
    <property type="entry name" value="Glyco_hydro_13_N"/>
</dbReference>
<sequence>MPWRRPTQSPFVLSSGHGCMLHYALLHLAGFDNIKSVALIGDFNNWNPNADVMAKNEFGVWEIFLPNNVDGSPPIPHGSRVKNCTVKEDIISCMYNEDCSLFYHKQQALSRTDGDNSEDSMPSSCTDELIFSKPSPGPMVTTLRIICRRAVPMS</sequence>
<organism evidence="2 3">
    <name type="scientific">Flemingia macrophylla</name>
    <dbReference type="NCBI Taxonomy" id="520843"/>
    <lineage>
        <taxon>Eukaryota</taxon>
        <taxon>Viridiplantae</taxon>
        <taxon>Streptophyta</taxon>
        <taxon>Embryophyta</taxon>
        <taxon>Tracheophyta</taxon>
        <taxon>Spermatophyta</taxon>
        <taxon>Magnoliopsida</taxon>
        <taxon>eudicotyledons</taxon>
        <taxon>Gunneridae</taxon>
        <taxon>Pentapetalae</taxon>
        <taxon>rosids</taxon>
        <taxon>fabids</taxon>
        <taxon>Fabales</taxon>
        <taxon>Fabaceae</taxon>
        <taxon>Papilionoideae</taxon>
        <taxon>50 kb inversion clade</taxon>
        <taxon>NPAAA clade</taxon>
        <taxon>indigoferoid/millettioid clade</taxon>
        <taxon>Phaseoleae</taxon>
        <taxon>Flemingia</taxon>
    </lineage>
</organism>
<dbReference type="PANTHER" id="PTHR43651">
    <property type="entry name" value="1,4-ALPHA-GLUCAN-BRANCHING ENZYME"/>
    <property type="match status" value="1"/>
</dbReference>
<dbReference type="PANTHER" id="PTHR43651:SF3">
    <property type="entry name" value="1,4-ALPHA-GLUCAN-BRANCHING ENZYME"/>
    <property type="match status" value="1"/>
</dbReference>
<keyword evidence="3" id="KW-1185">Reference proteome</keyword>
<evidence type="ECO:0000313" key="3">
    <source>
        <dbReference type="Proteomes" id="UP001603857"/>
    </source>
</evidence>
<gene>
    <name evidence="2" type="ORF">Fmac_011323</name>
</gene>
<dbReference type="Gene3D" id="2.60.40.10">
    <property type="entry name" value="Immunoglobulins"/>
    <property type="match status" value="1"/>
</dbReference>
<dbReference type="SUPFAM" id="SSF81296">
    <property type="entry name" value="E set domains"/>
    <property type="match status" value="1"/>
</dbReference>
<dbReference type="Pfam" id="PF02922">
    <property type="entry name" value="CBM_48"/>
    <property type="match status" value="1"/>
</dbReference>
<protein>
    <recommendedName>
        <fullName evidence="1">Glycoside hydrolase family 13 N-terminal domain-containing protein</fullName>
    </recommendedName>
</protein>
<dbReference type="SUPFAM" id="SSF52518">
    <property type="entry name" value="Thiamin diphosphate-binding fold (THDP-binding)"/>
    <property type="match status" value="1"/>
</dbReference>
<evidence type="ECO:0000259" key="1">
    <source>
        <dbReference type="Pfam" id="PF02922"/>
    </source>
</evidence>
<reference evidence="2 3" key="1">
    <citation type="submission" date="2024-08" db="EMBL/GenBank/DDBJ databases">
        <title>Insights into the chromosomal genome structure of Flemingia macrophylla.</title>
        <authorList>
            <person name="Ding Y."/>
            <person name="Zhao Y."/>
            <person name="Bi W."/>
            <person name="Wu M."/>
            <person name="Zhao G."/>
            <person name="Gong Y."/>
            <person name="Li W."/>
            <person name="Zhang P."/>
        </authorList>
    </citation>
    <scope>NUCLEOTIDE SEQUENCE [LARGE SCALE GENOMIC DNA]</scope>
    <source>
        <strain evidence="2">DYQJB</strain>
        <tissue evidence="2">Leaf</tissue>
    </source>
</reference>
<dbReference type="InterPro" id="IPR013783">
    <property type="entry name" value="Ig-like_fold"/>
</dbReference>
<feature type="domain" description="Glycoside hydrolase family 13 N-terminal" evidence="1">
    <location>
        <begin position="35"/>
        <end position="84"/>
    </location>
</feature>
<accession>A0ABD1MM53</accession>
<name>A0ABD1MM53_9FABA</name>